<dbReference type="Proteomes" id="UP000027195">
    <property type="component" value="Unassembled WGS sequence"/>
</dbReference>
<sequence length="70" mass="7779">MGSLRCVCRSSLRHLSLCPLLNHLCIESHSESLDSERFIEIVASCVSASQSATFNRSTPLLYLTPCMLFC</sequence>
<evidence type="ECO:0000313" key="2">
    <source>
        <dbReference type="Proteomes" id="UP000027195"/>
    </source>
</evidence>
<reference evidence="2" key="1">
    <citation type="journal article" date="2014" name="Proc. Natl. Acad. Sci. U.S.A.">
        <title>Extensive sampling of basidiomycete genomes demonstrates inadequacy of the white-rot/brown-rot paradigm for wood decay fungi.</title>
        <authorList>
            <person name="Riley R."/>
            <person name="Salamov A.A."/>
            <person name="Brown D.W."/>
            <person name="Nagy L.G."/>
            <person name="Floudas D."/>
            <person name="Held B.W."/>
            <person name="Levasseur A."/>
            <person name="Lombard V."/>
            <person name="Morin E."/>
            <person name="Otillar R."/>
            <person name="Lindquist E.A."/>
            <person name="Sun H."/>
            <person name="LaButti K.M."/>
            <person name="Schmutz J."/>
            <person name="Jabbour D."/>
            <person name="Luo H."/>
            <person name="Baker S.E."/>
            <person name="Pisabarro A.G."/>
            <person name="Walton J.D."/>
            <person name="Blanchette R.A."/>
            <person name="Henrissat B."/>
            <person name="Martin F."/>
            <person name="Cullen D."/>
            <person name="Hibbett D.S."/>
            <person name="Grigoriev I.V."/>
        </authorList>
    </citation>
    <scope>NUCLEOTIDE SEQUENCE [LARGE SCALE GENOMIC DNA]</scope>
    <source>
        <strain evidence="2">FD-172 SS1</strain>
    </source>
</reference>
<gene>
    <name evidence="1" type="ORF">BOTBODRAFT_38462</name>
</gene>
<keyword evidence="2" id="KW-1185">Reference proteome</keyword>
<accession>A0A067LXI7</accession>
<proteinExistence type="predicted"/>
<protein>
    <submittedName>
        <fullName evidence="1">Uncharacterized protein</fullName>
    </submittedName>
</protein>
<evidence type="ECO:0000313" key="1">
    <source>
        <dbReference type="EMBL" id="KDQ07899.1"/>
    </source>
</evidence>
<dbReference type="HOGENOM" id="CLU_2757457_0_0_1"/>
<organism evidence="1 2">
    <name type="scientific">Botryobasidium botryosum (strain FD-172 SS1)</name>
    <dbReference type="NCBI Taxonomy" id="930990"/>
    <lineage>
        <taxon>Eukaryota</taxon>
        <taxon>Fungi</taxon>
        <taxon>Dikarya</taxon>
        <taxon>Basidiomycota</taxon>
        <taxon>Agaricomycotina</taxon>
        <taxon>Agaricomycetes</taxon>
        <taxon>Cantharellales</taxon>
        <taxon>Botryobasidiaceae</taxon>
        <taxon>Botryobasidium</taxon>
    </lineage>
</organism>
<dbReference type="EMBL" id="KL198099">
    <property type="protein sequence ID" value="KDQ07899.1"/>
    <property type="molecule type" value="Genomic_DNA"/>
</dbReference>
<name>A0A067LXI7_BOTB1</name>
<dbReference type="InParanoid" id="A0A067LXI7"/>
<dbReference type="AlphaFoldDB" id="A0A067LXI7"/>